<comment type="caution">
    <text evidence="2">The sequence shown here is derived from an EMBL/GenBank/DDBJ whole genome shotgun (WGS) entry which is preliminary data.</text>
</comment>
<dbReference type="Proteomes" id="UP000291613">
    <property type="component" value="Unassembled WGS sequence"/>
</dbReference>
<evidence type="ECO:0000313" key="2">
    <source>
        <dbReference type="EMBL" id="TBN54148.1"/>
    </source>
</evidence>
<reference evidence="2 3" key="1">
    <citation type="submission" date="2019-02" db="EMBL/GenBank/DDBJ databases">
        <title>Hansschlegelia quercus sp. nov., a novel methylotrophic bacterium from buds of oak (Quercus robur L.).</title>
        <authorList>
            <person name="Agafonova N.V."/>
            <person name="Kaparullina E.N."/>
            <person name="Grouzdev D.S."/>
            <person name="Doronina N.V."/>
        </authorList>
    </citation>
    <scope>NUCLEOTIDE SEQUENCE [LARGE SCALE GENOMIC DNA]</scope>
    <source>
        <strain evidence="2 3">Dub</strain>
    </source>
</reference>
<dbReference type="OrthoDB" id="7355117at2"/>
<feature type="transmembrane region" description="Helical" evidence="1">
    <location>
        <begin position="20"/>
        <end position="39"/>
    </location>
</feature>
<proteinExistence type="predicted"/>
<sequence>MKNPLLSLMRRFRRSEDGVAAIELALFSPLLALLLLGGYDLARYESIRANVDRVGFSVADVTSQYKELNNDAMALIFKATGASMPSYTSGANGVTILTSVYLDASNVARVKWQCYSSAGSAWKSKFGTEGQVAAVPSGLLADTKDNIMVAEVYYRFDPIFNKFLQGSQTIYIASMYRPRLGSLTTKPTGTACL</sequence>
<keyword evidence="3" id="KW-1185">Reference proteome</keyword>
<dbReference type="AlphaFoldDB" id="A0A4Q9GJ95"/>
<organism evidence="2 3">
    <name type="scientific">Hansschlegelia quercus</name>
    <dbReference type="NCBI Taxonomy" id="2528245"/>
    <lineage>
        <taxon>Bacteria</taxon>
        <taxon>Pseudomonadati</taxon>
        <taxon>Pseudomonadota</taxon>
        <taxon>Alphaproteobacteria</taxon>
        <taxon>Hyphomicrobiales</taxon>
        <taxon>Methylopilaceae</taxon>
        <taxon>Hansschlegelia</taxon>
    </lineage>
</organism>
<evidence type="ECO:0000313" key="3">
    <source>
        <dbReference type="Proteomes" id="UP000291613"/>
    </source>
</evidence>
<keyword evidence="1" id="KW-0812">Transmembrane</keyword>
<gene>
    <name evidence="2" type="ORF">EYR15_04640</name>
</gene>
<dbReference type="RefSeq" id="WP_131001741.1">
    <property type="nucleotide sequence ID" value="NZ_JBHSZR010000005.1"/>
</dbReference>
<keyword evidence="1" id="KW-0472">Membrane</keyword>
<protein>
    <submittedName>
        <fullName evidence="2">Pilus assembly protein</fullName>
    </submittedName>
</protein>
<evidence type="ECO:0000256" key="1">
    <source>
        <dbReference type="SAM" id="Phobius"/>
    </source>
</evidence>
<accession>A0A4Q9GJ95</accession>
<name>A0A4Q9GJ95_9HYPH</name>
<dbReference type="EMBL" id="SIUB01000002">
    <property type="protein sequence ID" value="TBN54148.1"/>
    <property type="molecule type" value="Genomic_DNA"/>
</dbReference>
<keyword evidence="1" id="KW-1133">Transmembrane helix</keyword>